<keyword evidence="2" id="KW-0805">Transcription regulation</keyword>
<dbReference type="Gene3D" id="1.10.260.40">
    <property type="entry name" value="lambda repressor-like DNA-binding domains"/>
    <property type="match status" value="1"/>
</dbReference>
<dbReference type="InterPro" id="IPR000843">
    <property type="entry name" value="HTH_LacI"/>
</dbReference>
<dbReference type="Pfam" id="PF00356">
    <property type="entry name" value="LacI"/>
    <property type="match status" value="1"/>
</dbReference>
<dbReference type="SMART" id="SM00354">
    <property type="entry name" value="HTH_LACI"/>
    <property type="match status" value="1"/>
</dbReference>
<evidence type="ECO:0000256" key="4">
    <source>
        <dbReference type="ARBA" id="ARBA00023163"/>
    </source>
</evidence>
<accession>A0A8J3MPC4</accession>
<evidence type="ECO:0000256" key="2">
    <source>
        <dbReference type="ARBA" id="ARBA00023015"/>
    </source>
</evidence>
<keyword evidence="3" id="KW-0238">DNA-binding</keyword>
<dbReference type="InterPro" id="IPR046335">
    <property type="entry name" value="LacI/GalR-like_sensor"/>
</dbReference>
<feature type="domain" description="HTH lacI-type" evidence="5">
    <location>
        <begin position="2"/>
        <end position="56"/>
    </location>
</feature>
<dbReference type="GO" id="GO:0000976">
    <property type="term" value="F:transcription cis-regulatory region binding"/>
    <property type="evidence" value="ECO:0007669"/>
    <property type="project" value="TreeGrafter"/>
</dbReference>
<dbReference type="InterPro" id="IPR028082">
    <property type="entry name" value="Peripla_BP_I"/>
</dbReference>
<dbReference type="AlphaFoldDB" id="A0A8J3MPC4"/>
<keyword evidence="4" id="KW-0804">Transcription</keyword>
<evidence type="ECO:0000256" key="3">
    <source>
        <dbReference type="ARBA" id="ARBA00023125"/>
    </source>
</evidence>
<dbReference type="CDD" id="cd01392">
    <property type="entry name" value="HTH_LacI"/>
    <property type="match status" value="1"/>
</dbReference>
<gene>
    <name evidence="6" type="ORF">KSX_09380</name>
</gene>
<dbReference type="CDD" id="cd06267">
    <property type="entry name" value="PBP1_LacI_sugar_binding-like"/>
    <property type="match status" value="1"/>
</dbReference>
<dbReference type="PANTHER" id="PTHR30146:SF148">
    <property type="entry name" value="HTH-TYPE TRANSCRIPTIONAL REPRESSOR PURR-RELATED"/>
    <property type="match status" value="1"/>
</dbReference>
<dbReference type="PROSITE" id="PS50932">
    <property type="entry name" value="HTH_LACI_2"/>
    <property type="match status" value="1"/>
</dbReference>
<evidence type="ECO:0000313" key="7">
    <source>
        <dbReference type="Proteomes" id="UP000612362"/>
    </source>
</evidence>
<evidence type="ECO:0000313" key="6">
    <source>
        <dbReference type="EMBL" id="GHO42775.1"/>
    </source>
</evidence>
<sequence length="328" mass="36148">MATIYDIARMAGVTPTTVSKVLAGKGSISAATRERVMQYARELNYQPNLIARSLIKGRTDVIGLVLHEMSNLFYAEIAEIAERLAYERNLRIFVTTIGKSEGQQLLQDLALRRVDGLIIAAGTISPETFNSMSDLHIPAVYCFWEASEQQVDHYVAFDFQQAGRLAAEHLLELGHRRFGVVSHVQHSRFTGFKETLLQNGISLDDAYIQWGESNLESGRVSGHKLLTMPERPTAIFATNDMSAMGVLSAAWDLGLRVPQDISIVGHDDNEITAYTTPPLTTIRIDKPAMLATSIDVLLSAIDGKPVMTTPSFPARLMTRQSSGPCPEE</sequence>
<dbReference type="InterPro" id="IPR010982">
    <property type="entry name" value="Lambda_DNA-bd_dom_sf"/>
</dbReference>
<proteinExistence type="predicted"/>
<name>A0A8J3MPC4_9CHLR</name>
<dbReference type="SUPFAM" id="SSF53822">
    <property type="entry name" value="Periplasmic binding protein-like I"/>
    <property type="match status" value="1"/>
</dbReference>
<dbReference type="GO" id="GO:0003700">
    <property type="term" value="F:DNA-binding transcription factor activity"/>
    <property type="evidence" value="ECO:0007669"/>
    <property type="project" value="TreeGrafter"/>
</dbReference>
<keyword evidence="7" id="KW-1185">Reference proteome</keyword>
<evidence type="ECO:0000259" key="5">
    <source>
        <dbReference type="PROSITE" id="PS50932"/>
    </source>
</evidence>
<dbReference type="SUPFAM" id="SSF47413">
    <property type="entry name" value="lambda repressor-like DNA-binding domains"/>
    <property type="match status" value="1"/>
</dbReference>
<dbReference type="Proteomes" id="UP000612362">
    <property type="component" value="Unassembled WGS sequence"/>
</dbReference>
<organism evidence="6 7">
    <name type="scientific">Ktedonospora formicarum</name>
    <dbReference type="NCBI Taxonomy" id="2778364"/>
    <lineage>
        <taxon>Bacteria</taxon>
        <taxon>Bacillati</taxon>
        <taxon>Chloroflexota</taxon>
        <taxon>Ktedonobacteria</taxon>
        <taxon>Ktedonobacterales</taxon>
        <taxon>Ktedonobacteraceae</taxon>
        <taxon>Ktedonospora</taxon>
    </lineage>
</organism>
<dbReference type="RefSeq" id="WP_220192279.1">
    <property type="nucleotide sequence ID" value="NZ_BNJF01000001.1"/>
</dbReference>
<reference evidence="6" key="1">
    <citation type="submission" date="2020-10" db="EMBL/GenBank/DDBJ databases">
        <title>Taxonomic study of unclassified bacteria belonging to the class Ktedonobacteria.</title>
        <authorList>
            <person name="Yabe S."/>
            <person name="Wang C.M."/>
            <person name="Zheng Y."/>
            <person name="Sakai Y."/>
            <person name="Cavaletti L."/>
            <person name="Monciardini P."/>
            <person name="Donadio S."/>
        </authorList>
    </citation>
    <scope>NUCLEOTIDE SEQUENCE</scope>
    <source>
        <strain evidence="6">SOSP1-1</strain>
    </source>
</reference>
<dbReference type="PROSITE" id="PS00356">
    <property type="entry name" value="HTH_LACI_1"/>
    <property type="match status" value="1"/>
</dbReference>
<dbReference type="EMBL" id="BNJF01000001">
    <property type="protein sequence ID" value="GHO42775.1"/>
    <property type="molecule type" value="Genomic_DNA"/>
</dbReference>
<dbReference type="PANTHER" id="PTHR30146">
    <property type="entry name" value="LACI-RELATED TRANSCRIPTIONAL REPRESSOR"/>
    <property type="match status" value="1"/>
</dbReference>
<protein>
    <submittedName>
        <fullName evidence="6">LacI family transcriptional regulator</fullName>
    </submittedName>
</protein>
<evidence type="ECO:0000256" key="1">
    <source>
        <dbReference type="ARBA" id="ARBA00022491"/>
    </source>
</evidence>
<comment type="caution">
    <text evidence="6">The sequence shown here is derived from an EMBL/GenBank/DDBJ whole genome shotgun (WGS) entry which is preliminary data.</text>
</comment>
<keyword evidence="1" id="KW-0678">Repressor</keyword>
<dbReference type="Pfam" id="PF13377">
    <property type="entry name" value="Peripla_BP_3"/>
    <property type="match status" value="1"/>
</dbReference>
<dbReference type="Gene3D" id="3.40.50.2300">
    <property type="match status" value="2"/>
</dbReference>